<protein>
    <submittedName>
        <fullName evidence="1">Uncharacterized protein</fullName>
    </submittedName>
</protein>
<proteinExistence type="predicted"/>
<comment type="caution">
    <text evidence="1">The sequence shown here is derived from an EMBL/GenBank/DDBJ whole genome shotgun (WGS) entry which is preliminary data.</text>
</comment>
<dbReference type="Proteomes" id="UP000746741">
    <property type="component" value="Unassembled WGS sequence"/>
</dbReference>
<reference evidence="2 3" key="2">
    <citation type="submission" date="2020-02" db="EMBL/GenBank/DDBJ databases">
        <authorList>
            <person name="Sun Q."/>
            <person name="Inoue M."/>
        </authorList>
    </citation>
    <scope>NUCLEOTIDE SEQUENCE [LARGE SCALE GENOMIC DNA]</scope>
    <source>
        <strain evidence="2 3">KCTC 22478</strain>
    </source>
</reference>
<dbReference type="EMBL" id="JAAEDK010000009">
    <property type="protein sequence ID" value="MBR0658703.1"/>
    <property type="molecule type" value="Genomic_DNA"/>
</dbReference>
<keyword evidence="3" id="KW-1185">Reference proteome</keyword>
<evidence type="ECO:0000313" key="4">
    <source>
        <dbReference type="Proteomes" id="UP001138708"/>
    </source>
</evidence>
<gene>
    <name evidence="2" type="ORF">GWK15_12990</name>
    <name evidence="1" type="ORF">GXW75_05545</name>
</gene>
<evidence type="ECO:0000313" key="2">
    <source>
        <dbReference type="EMBL" id="NKE17861.1"/>
    </source>
</evidence>
<dbReference type="RefSeq" id="WP_168041758.1">
    <property type="nucleotide sequence ID" value="NZ_JAAEDK010000009.1"/>
</dbReference>
<dbReference type="Proteomes" id="UP001138708">
    <property type="component" value="Unassembled WGS sequence"/>
</dbReference>
<reference evidence="1" key="3">
    <citation type="journal article" date="2021" name="Syst. Appl. Microbiol.">
        <title>Roseomonas hellenica sp. nov., isolated from roots of wild-growing Alkanna tinctoria.</title>
        <authorList>
            <person name="Rat A."/>
            <person name="Naranjo H.D."/>
            <person name="Lebbe L."/>
            <person name="Cnockaert M."/>
            <person name="Krigas N."/>
            <person name="Grigoriadou K."/>
            <person name="Maloupa E."/>
            <person name="Willems A."/>
        </authorList>
    </citation>
    <scope>NUCLEOTIDE SEQUENCE</scope>
    <source>
        <strain evidence="1">LMG 31161</strain>
    </source>
</reference>
<dbReference type="AlphaFoldDB" id="A0A9X9WEE3"/>
<dbReference type="EMBL" id="JAAVUP010000003">
    <property type="protein sequence ID" value="NKE17861.1"/>
    <property type="molecule type" value="Genomic_DNA"/>
</dbReference>
<sequence>MRRYEPTAEQRRTVKTMAGFGVPHEDIATFLGIDAKTLRKHCREELDRGTTEANAKVAQSLFQMATQGKNVAAAIFWMKARAGWREKVEIKPVFDDPEQLTDAQLEAIARSGRVPARRIEVQIVDEADAAKEGR</sequence>
<organism evidence="1 4">
    <name type="scientific">Neoroseomonas oryzicola</name>
    <dbReference type="NCBI Taxonomy" id="535904"/>
    <lineage>
        <taxon>Bacteria</taxon>
        <taxon>Pseudomonadati</taxon>
        <taxon>Pseudomonadota</taxon>
        <taxon>Alphaproteobacteria</taxon>
        <taxon>Acetobacterales</taxon>
        <taxon>Acetobacteraceae</taxon>
        <taxon>Neoroseomonas</taxon>
    </lineage>
</organism>
<name>A0A9X9WEE3_9PROT</name>
<evidence type="ECO:0000313" key="1">
    <source>
        <dbReference type="EMBL" id="MBR0658703.1"/>
    </source>
</evidence>
<accession>A0A9X9WEE3</accession>
<evidence type="ECO:0000313" key="3">
    <source>
        <dbReference type="Proteomes" id="UP000746741"/>
    </source>
</evidence>
<reference evidence="1" key="1">
    <citation type="submission" date="2020-01" db="EMBL/GenBank/DDBJ databases">
        <authorList>
            <person name="Rat A."/>
        </authorList>
    </citation>
    <scope>NUCLEOTIDE SEQUENCE</scope>
    <source>
        <strain evidence="1">LMG 31161</strain>
    </source>
</reference>